<evidence type="ECO:0000256" key="1">
    <source>
        <dbReference type="ARBA" id="ARBA00004370"/>
    </source>
</evidence>
<dbReference type="AlphaFoldDB" id="A0AAV7F530"/>
<evidence type="ECO:0008006" key="13">
    <source>
        <dbReference type="Google" id="ProtNLM"/>
    </source>
</evidence>
<evidence type="ECO:0000256" key="2">
    <source>
        <dbReference type="ARBA" id="ARBA00010617"/>
    </source>
</evidence>
<evidence type="ECO:0000313" key="11">
    <source>
        <dbReference type="EMBL" id="KAG9455246.1"/>
    </source>
</evidence>
<dbReference type="GO" id="GO:0004497">
    <property type="term" value="F:monooxygenase activity"/>
    <property type="evidence" value="ECO:0007669"/>
    <property type="project" value="UniProtKB-KW"/>
</dbReference>
<keyword evidence="3" id="KW-0349">Heme</keyword>
<dbReference type="SUPFAM" id="SSF48264">
    <property type="entry name" value="Cytochrome P450"/>
    <property type="match status" value="1"/>
</dbReference>
<organism evidence="11 12">
    <name type="scientific">Aristolochia fimbriata</name>
    <name type="common">White veined hardy Dutchman's pipe vine</name>
    <dbReference type="NCBI Taxonomy" id="158543"/>
    <lineage>
        <taxon>Eukaryota</taxon>
        <taxon>Viridiplantae</taxon>
        <taxon>Streptophyta</taxon>
        <taxon>Embryophyta</taxon>
        <taxon>Tracheophyta</taxon>
        <taxon>Spermatophyta</taxon>
        <taxon>Magnoliopsida</taxon>
        <taxon>Magnoliidae</taxon>
        <taxon>Piperales</taxon>
        <taxon>Aristolochiaceae</taxon>
        <taxon>Aristolochia</taxon>
    </lineage>
</organism>
<dbReference type="GO" id="GO:0020037">
    <property type="term" value="F:heme binding"/>
    <property type="evidence" value="ECO:0007669"/>
    <property type="project" value="InterPro"/>
</dbReference>
<dbReference type="Pfam" id="PF00067">
    <property type="entry name" value="p450"/>
    <property type="match status" value="1"/>
</dbReference>
<keyword evidence="4" id="KW-0812">Transmembrane</keyword>
<keyword evidence="10" id="KW-0472">Membrane</keyword>
<reference evidence="11 12" key="1">
    <citation type="submission" date="2021-07" db="EMBL/GenBank/DDBJ databases">
        <title>The Aristolochia fimbriata genome: insights into angiosperm evolution, floral development and chemical biosynthesis.</title>
        <authorList>
            <person name="Jiao Y."/>
        </authorList>
    </citation>
    <scope>NUCLEOTIDE SEQUENCE [LARGE SCALE GENOMIC DNA]</scope>
    <source>
        <strain evidence="11">IBCAS-2021</strain>
        <tissue evidence="11">Leaf</tissue>
    </source>
</reference>
<dbReference type="GO" id="GO:0016020">
    <property type="term" value="C:membrane"/>
    <property type="evidence" value="ECO:0007669"/>
    <property type="project" value="UniProtKB-SubCell"/>
</dbReference>
<comment type="caution">
    <text evidence="11">The sequence shown here is derived from an EMBL/GenBank/DDBJ whole genome shotgun (WGS) entry which is preliminary data.</text>
</comment>
<keyword evidence="7" id="KW-0560">Oxidoreductase</keyword>
<dbReference type="Proteomes" id="UP000825729">
    <property type="component" value="Unassembled WGS sequence"/>
</dbReference>
<keyword evidence="6" id="KW-1133">Transmembrane helix</keyword>
<comment type="subcellular location">
    <subcellularLocation>
        <location evidence="1">Membrane</location>
    </subcellularLocation>
</comment>
<protein>
    <recommendedName>
        <fullName evidence="13">Cytochrome P450</fullName>
    </recommendedName>
</protein>
<accession>A0AAV7F530</accession>
<evidence type="ECO:0000256" key="7">
    <source>
        <dbReference type="ARBA" id="ARBA00023002"/>
    </source>
</evidence>
<keyword evidence="5" id="KW-0479">Metal-binding</keyword>
<keyword evidence="9" id="KW-0503">Monooxygenase</keyword>
<evidence type="ECO:0000256" key="5">
    <source>
        <dbReference type="ARBA" id="ARBA00022723"/>
    </source>
</evidence>
<dbReference type="InterPro" id="IPR001128">
    <property type="entry name" value="Cyt_P450"/>
</dbReference>
<sequence>MLGPWVRRRREQRKWDAWPQPQPQLLLLLLQPSSCLFSSGYPECSTLFGGSRSGLRSFSRIKASRVRLTNFCMEISKRTLLLNKEAQSKPTSFSHNIIPRVSPLFHRAVEKYGKMPLIWQGTQPRVIILDPEMIKEVLSNKFGHFEKPEANPLTRQSAAGLAGHEGEKWAKRRRILNPAFHLEKIKACIFCQFMVMEAFYTSCIELISKWDEMVDTRGGSCEVDVLPEFQNLTGDVISRTAYGSNCHEGSPIFKLQSEQAELFLKALFSPYFPGLQ</sequence>
<evidence type="ECO:0000256" key="4">
    <source>
        <dbReference type="ARBA" id="ARBA00022692"/>
    </source>
</evidence>
<evidence type="ECO:0000256" key="10">
    <source>
        <dbReference type="ARBA" id="ARBA00023136"/>
    </source>
</evidence>
<name>A0AAV7F530_ARIFI</name>
<evidence type="ECO:0000256" key="9">
    <source>
        <dbReference type="ARBA" id="ARBA00023033"/>
    </source>
</evidence>
<gene>
    <name evidence="11" type="ORF">H6P81_008150</name>
</gene>
<evidence type="ECO:0000313" key="12">
    <source>
        <dbReference type="Proteomes" id="UP000825729"/>
    </source>
</evidence>
<evidence type="ECO:0000256" key="3">
    <source>
        <dbReference type="ARBA" id="ARBA00022617"/>
    </source>
</evidence>
<dbReference type="PANTHER" id="PTHR24282:SF255">
    <property type="entry name" value="CYTOCHROME P450 72A11-RELATED"/>
    <property type="match status" value="1"/>
</dbReference>
<evidence type="ECO:0000256" key="8">
    <source>
        <dbReference type="ARBA" id="ARBA00023004"/>
    </source>
</evidence>
<dbReference type="GO" id="GO:0016705">
    <property type="term" value="F:oxidoreductase activity, acting on paired donors, with incorporation or reduction of molecular oxygen"/>
    <property type="evidence" value="ECO:0007669"/>
    <property type="project" value="InterPro"/>
</dbReference>
<dbReference type="GO" id="GO:0005506">
    <property type="term" value="F:iron ion binding"/>
    <property type="evidence" value="ECO:0007669"/>
    <property type="project" value="InterPro"/>
</dbReference>
<proteinExistence type="inferred from homology"/>
<dbReference type="PANTHER" id="PTHR24282">
    <property type="entry name" value="CYTOCHROME P450 FAMILY MEMBER"/>
    <property type="match status" value="1"/>
</dbReference>
<dbReference type="EMBL" id="JAINDJ010000003">
    <property type="protein sequence ID" value="KAG9455246.1"/>
    <property type="molecule type" value="Genomic_DNA"/>
</dbReference>
<dbReference type="Gene3D" id="1.10.630.10">
    <property type="entry name" value="Cytochrome P450"/>
    <property type="match status" value="1"/>
</dbReference>
<dbReference type="InterPro" id="IPR050665">
    <property type="entry name" value="Cytochrome_P450_Monooxygen"/>
</dbReference>
<evidence type="ECO:0000256" key="6">
    <source>
        <dbReference type="ARBA" id="ARBA00022989"/>
    </source>
</evidence>
<dbReference type="InterPro" id="IPR036396">
    <property type="entry name" value="Cyt_P450_sf"/>
</dbReference>
<comment type="similarity">
    <text evidence="2">Belongs to the cytochrome P450 family.</text>
</comment>
<keyword evidence="8" id="KW-0408">Iron</keyword>
<keyword evidence="12" id="KW-1185">Reference proteome</keyword>